<dbReference type="Proteomes" id="UP000007939">
    <property type="component" value="Chromosome"/>
</dbReference>
<dbReference type="KEGG" id="scc:Spico_1128"/>
<accession>F4GL09</accession>
<organism evidence="1 2">
    <name type="scientific">Parasphaerochaeta coccoides (strain ATCC BAA-1237 / DSM 17374 / SPN1)</name>
    <name type="common">Sphaerochaeta coccoides</name>
    <dbReference type="NCBI Taxonomy" id="760011"/>
    <lineage>
        <taxon>Bacteria</taxon>
        <taxon>Pseudomonadati</taxon>
        <taxon>Spirochaetota</taxon>
        <taxon>Spirochaetia</taxon>
        <taxon>Spirochaetales</taxon>
        <taxon>Sphaerochaetaceae</taxon>
        <taxon>Parasphaerochaeta</taxon>
    </lineage>
</organism>
<dbReference type="InterPro" id="IPR010179">
    <property type="entry name" value="CRISPR-assoc_prot_Cse3"/>
</dbReference>
<dbReference type="Gene3D" id="3.30.70.1200">
    <property type="entry name" value="Crispr-associated protein, domain 1"/>
    <property type="match status" value="1"/>
</dbReference>
<reference evidence="1 2" key="2">
    <citation type="journal article" date="2012" name="Stand. Genomic Sci.">
        <title>Complete genome sequence of the termite hindgut bacterium Spirochaeta coccoides type strain (SPN1(T)), reclassification in the genus Sphaerochaeta as Sphaerochaeta coccoides comb. nov. and emendations of the family Spirochaetaceae and the genus Sphaerochaeta.</title>
        <authorList>
            <person name="Abt B."/>
            <person name="Han C."/>
            <person name="Scheuner C."/>
            <person name="Lu M."/>
            <person name="Lapidus A."/>
            <person name="Nolan M."/>
            <person name="Lucas S."/>
            <person name="Hammon N."/>
            <person name="Deshpande S."/>
            <person name="Cheng J.F."/>
            <person name="Tapia R."/>
            <person name="Goodwin L.A."/>
            <person name="Pitluck S."/>
            <person name="Liolios K."/>
            <person name="Pagani I."/>
            <person name="Ivanova N."/>
            <person name="Mavromatis K."/>
            <person name="Mikhailova N."/>
            <person name="Huntemann M."/>
            <person name="Pati A."/>
            <person name="Chen A."/>
            <person name="Palaniappan K."/>
            <person name="Land M."/>
            <person name="Hauser L."/>
            <person name="Brambilla E.M."/>
            <person name="Rohde M."/>
            <person name="Spring S."/>
            <person name="Gronow S."/>
            <person name="Goker M."/>
            <person name="Woyke T."/>
            <person name="Bristow J."/>
            <person name="Eisen J.A."/>
            <person name="Markowitz V."/>
            <person name="Hugenholtz P."/>
            <person name="Kyrpides N.C."/>
            <person name="Klenk H.P."/>
            <person name="Detter J.C."/>
        </authorList>
    </citation>
    <scope>NUCLEOTIDE SEQUENCE [LARGE SCALE GENOMIC DNA]</scope>
    <source>
        <strain evidence="2">ATCC BAA-1237 / DSM 17374 / SPN1</strain>
    </source>
</reference>
<dbReference type="eggNOG" id="ENOG502ZKAX">
    <property type="taxonomic scope" value="Bacteria"/>
</dbReference>
<dbReference type="Pfam" id="PF08798">
    <property type="entry name" value="CRISPR_assoc"/>
    <property type="match status" value="1"/>
</dbReference>
<gene>
    <name evidence="1" type="ordered locus">Spico_1128</name>
</gene>
<dbReference type="AlphaFoldDB" id="F4GL09"/>
<proteinExistence type="predicted"/>
<evidence type="ECO:0000313" key="1">
    <source>
        <dbReference type="EMBL" id="AEC02349.1"/>
    </source>
</evidence>
<evidence type="ECO:0000313" key="2">
    <source>
        <dbReference type="Proteomes" id="UP000007939"/>
    </source>
</evidence>
<dbReference type="OrthoDB" id="9795689at2"/>
<keyword evidence="2" id="KW-1185">Reference proteome</keyword>
<name>F4GL09_PARC1</name>
<sequence>MIASTIFLDKKDIIALKLYDAYASHKFVYSLFPGNCRSFLFLEKTLSYQGRKMYLVLSEDSPAVPMKGEITSRHIPSGYFDFPAYTFEVKVNPVTKQVGKSNPIAVTGLEAIRTWFLNHQKTWGFSARQETMEISDMGVQAFLKNGQTITHNQATVRGIMDITDHVLFHKAFKNGLGRGKAFGFGLLQIKPLTQKESK</sequence>
<dbReference type="SUPFAM" id="SSF117987">
    <property type="entry name" value="CRISPR-associated protein"/>
    <property type="match status" value="1"/>
</dbReference>
<dbReference type="HOGENOM" id="CLU_1223490_0_0_12"/>
<reference evidence="2" key="1">
    <citation type="submission" date="2011-04" db="EMBL/GenBank/DDBJ databases">
        <title>The complete genome of Spirochaeta coccoides DSM 17374.</title>
        <authorList>
            <person name="Lucas S."/>
            <person name="Copeland A."/>
            <person name="Lapidus A."/>
            <person name="Bruce D."/>
            <person name="Goodwin L."/>
            <person name="Pitluck S."/>
            <person name="Peters L."/>
            <person name="Kyrpides N."/>
            <person name="Mavromatis K."/>
            <person name="Pagani I."/>
            <person name="Ivanova N."/>
            <person name="Ovchinnikova G."/>
            <person name="Lu M."/>
            <person name="Detter J.C."/>
            <person name="Tapia R."/>
            <person name="Han C."/>
            <person name="Land M."/>
            <person name="Hauser L."/>
            <person name="Markowitz V."/>
            <person name="Cheng J.-F."/>
            <person name="Hugenholtz P."/>
            <person name="Woyke T."/>
            <person name="Wu D."/>
            <person name="Spring S."/>
            <person name="Schroeder M."/>
            <person name="Brambilla E."/>
            <person name="Klenk H.-P."/>
            <person name="Eisen J.A."/>
        </authorList>
    </citation>
    <scope>NUCLEOTIDE SEQUENCE [LARGE SCALE GENOMIC DNA]</scope>
    <source>
        <strain evidence="2">ATCC BAA-1237 / DSM 17374 / SPN1</strain>
    </source>
</reference>
<dbReference type="NCBIfam" id="TIGR01907">
    <property type="entry name" value="casE_Cse3"/>
    <property type="match status" value="1"/>
</dbReference>
<dbReference type="EMBL" id="CP002659">
    <property type="protein sequence ID" value="AEC02349.1"/>
    <property type="molecule type" value="Genomic_DNA"/>
</dbReference>
<dbReference type="SMART" id="SM01101">
    <property type="entry name" value="CRISPR_assoc"/>
    <property type="match status" value="1"/>
</dbReference>
<protein>
    <submittedName>
        <fullName evidence="1">CRISPR-associated protein, Cse3 family</fullName>
    </submittedName>
</protein>
<dbReference type="Gene3D" id="3.30.70.1210">
    <property type="entry name" value="Crispr-associated protein, domain 2"/>
    <property type="match status" value="1"/>
</dbReference>
<dbReference type="STRING" id="760011.Spico_1128"/>
<dbReference type="RefSeq" id="WP_013739744.1">
    <property type="nucleotide sequence ID" value="NC_015436.1"/>
</dbReference>